<feature type="binding site" evidence="1">
    <location>
        <position position="369"/>
    </location>
    <ligand>
        <name>Zn(2+)</name>
        <dbReference type="ChEBI" id="CHEBI:29105"/>
        <note>catalytic</note>
    </ligand>
</feature>
<evidence type="ECO:0000313" key="4">
    <source>
        <dbReference type="Proteomes" id="UP001209878"/>
    </source>
</evidence>
<comment type="caution">
    <text evidence="3">The sequence shown here is derived from an EMBL/GenBank/DDBJ whole genome shotgun (WGS) entry which is preliminary data.</text>
</comment>
<feature type="binding site" evidence="1">
    <location>
        <position position="365"/>
    </location>
    <ligand>
        <name>Zn(2+)</name>
        <dbReference type="ChEBI" id="CHEBI:29105"/>
        <note>catalytic</note>
    </ligand>
</feature>
<dbReference type="PROSITE" id="PS50215">
    <property type="entry name" value="ADAM_MEPRO"/>
    <property type="match status" value="1"/>
</dbReference>
<dbReference type="GO" id="GO:0004222">
    <property type="term" value="F:metalloendopeptidase activity"/>
    <property type="evidence" value="ECO:0007669"/>
    <property type="project" value="InterPro"/>
</dbReference>
<accession>A0AAD9KTP1</accession>
<dbReference type="Gene3D" id="3.40.390.10">
    <property type="entry name" value="Collagenase (Catalytic Domain)"/>
    <property type="match status" value="1"/>
</dbReference>
<keyword evidence="4" id="KW-1185">Reference proteome</keyword>
<keyword evidence="1" id="KW-0479">Metal-binding</keyword>
<dbReference type="GO" id="GO:0006509">
    <property type="term" value="P:membrane protein ectodomain proteolysis"/>
    <property type="evidence" value="ECO:0007669"/>
    <property type="project" value="TreeGrafter"/>
</dbReference>
<evidence type="ECO:0000313" key="3">
    <source>
        <dbReference type="EMBL" id="KAK2177110.1"/>
    </source>
</evidence>
<dbReference type="GO" id="GO:0046872">
    <property type="term" value="F:metal ion binding"/>
    <property type="evidence" value="ECO:0007669"/>
    <property type="project" value="UniProtKB-KW"/>
</dbReference>
<proteinExistence type="predicted"/>
<protein>
    <recommendedName>
        <fullName evidence="2">Peptidase M12B domain-containing protein</fullName>
    </recommendedName>
</protein>
<comment type="caution">
    <text evidence="1">Lacks conserved residue(s) required for the propagation of feature annotation.</text>
</comment>
<dbReference type="Pfam" id="PF13688">
    <property type="entry name" value="Reprolysin_5"/>
    <property type="match status" value="1"/>
</dbReference>
<keyword evidence="1" id="KW-0862">Zinc</keyword>
<gene>
    <name evidence="3" type="ORF">NP493_617g02054</name>
</gene>
<evidence type="ECO:0000256" key="1">
    <source>
        <dbReference type="PROSITE-ProRule" id="PRU00276"/>
    </source>
</evidence>
<dbReference type="SUPFAM" id="SSF55486">
    <property type="entry name" value="Metalloproteases ('zincins'), catalytic domain"/>
    <property type="match status" value="1"/>
</dbReference>
<name>A0AAD9KTP1_RIDPI</name>
<feature type="domain" description="Peptidase M12B" evidence="2">
    <location>
        <begin position="200"/>
        <end position="421"/>
    </location>
</feature>
<feature type="active site" evidence="1">
    <location>
        <position position="366"/>
    </location>
</feature>
<dbReference type="AlphaFoldDB" id="A0AAD9KTP1"/>
<organism evidence="3 4">
    <name type="scientific">Ridgeia piscesae</name>
    <name type="common">Tubeworm</name>
    <dbReference type="NCBI Taxonomy" id="27915"/>
    <lineage>
        <taxon>Eukaryota</taxon>
        <taxon>Metazoa</taxon>
        <taxon>Spiralia</taxon>
        <taxon>Lophotrochozoa</taxon>
        <taxon>Annelida</taxon>
        <taxon>Polychaeta</taxon>
        <taxon>Sedentaria</taxon>
        <taxon>Canalipalpata</taxon>
        <taxon>Sabellida</taxon>
        <taxon>Siboglinidae</taxon>
        <taxon>Ridgeia</taxon>
    </lineage>
</organism>
<dbReference type="PANTHER" id="PTHR11905">
    <property type="entry name" value="ADAM A DISINTEGRIN AND METALLOPROTEASE DOMAIN"/>
    <property type="match status" value="1"/>
</dbReference>
<feature type="binding site" evidence="1">
    <location>
        <position position="375"/>
    </location>
    <ligand>
        <name>Zn(2+)</name>
        <dbReference type="ChEBI" id="CHEBI:29105"/>
        <note>catalytic</note>
    </ligand>
</feature>
<dbReference type="InterPro" id="IPR001590">
    <property type="entry name" value="Peptidase_M12B"/>
</dbReference>
<dbReference type="EMBL" id="JAODUO010000618">
    <property type="protein sequence ID" value="KAK2177110.1"/>
    <property type="molecule type" value="Genomic_DNA"/>
</dbReference>
<dbReference type="PANTHER" id="PTHR11905:SF159">
    <property type="entry name" value="ADAM METALLOPROTEASE"/>
    <property type="match status" value="1"/>
</dbReference>
<dbReference type="InterPro" id="IPR024079">
    <property type="entry name" value="MetalloPept_cat_dom_sf"/>
</dbReference>
<sequence length="510" mass="56771">MYVSYSCSSPVSGRPTDGDGELVLVRELRGGRATRSTESRLPSLLQTQFRVGGEAVSLRLVRNTHIDTNVPFTFADKKHGKVFVPDREDIALYQDDVQGAAISVTAKQMSNGQHHKQLEGSFNFNDSHYTIQPVDSESPELLFERLDGVPHVIKKVQLSKVYSTTAKQHYEEVRAKFNQSQLQERTLKHRHKRDTTIASYHVELVFVLDHTIYKYWLAKASDRNDALSKIKYYYLHIMNGVDLAYKSIDTSVWGFKITPFLKEYHIAETAEESTWTETSILTTGTTVEETVVNATAVLEKMTAWKTQEGRSWNNPDHAMIWTRYDIYGSSKGTVGYAYTTGICMGGLGVSVIEESGLYSWAIAAHELGHSLGAHHDGVGDSCSGTDMFLMTATLGQLTTSNRANAFTFSPCTLQSFKDLLSGVTDQFPRVCLTNRVCSHGVSTEGQDTLPGVTYSLDEQCAMHFGEGYAYYKYVRAKGSQLTNAAVCKIYLMYSAFGRGMGTAPLNTEGR</sequence>
<evidence type="ECO:0000259" key="2">
    <source>
        <dbReference type="PROSITE" id="PS50215"/>
    </source>
</evidence>
<reference evidence="3" key="1">
    <citation type="journal article" date="2023" name="Mol. Biol. Evol.">
        <title>Third-Generation Sequencing Reveals the Adaptive Role of the Epigenome in Three Deep-Sea Polychaetes.</title>
        <authorList>
            <person name="Perez M."/>
            <person name="Aroh O."/>
            <person name="Sun Y."/>
            <person name="Lan Y."/>
            <person name="Juniper S.K."/>
            <person name="Young C.R."/>
            <person name="Angers B."/>
            <person name="Qian P.Y."/>
        </authorList>
    </citation>
    <scope>NUCLEOTIDE SEQUENCE</scope>
    <source>
        <strain evidence="3">R07B-5</strain>
    </source>
</reference>
<dbReference type="Proteomes" id="UP001209878">
    <property type="component" value="Unassembled WGS sequence"/>
</dbReference>